<evidence type="ECO:0000256" key="4">
    <source>
        <dbReference type="ARBA" id="ARBA00023065"/>
    </source>
</evidence>
<protein>
    <submittedName>
        <fullName evidence="11">Efflux RND transporter periplasmic adaptor subunit</fullName>
    </submittedName>
</protein>
<dbReference type="NCBIfam" id="TIGR01730">
    <property type="entry name" value="RND_mfp"/>
    <property type="match status" value="1"/>
</dbReference>
<dbReference type="GO" id="GO:0030288">
    <property type="term" value="C:outer membrane-bounded periplasmic space"/>
    <property type="evidence" value="ECO:0007669"/>
    <property type="project" value="TreeGrafter"/>
</dbReference>
<evidence type="ECO:0000313" key="11">
    <source>
        <dbReference type="EMBL" id="MBI3538771.1"/>
    </source>
</evidence>
<reference evidence="11" key="1">
    <citation type="submission" date="2020-07" db="EMBL/GenBank/DDBJ databases">
        <title>Huge and variable diversity of episymbiotic CPR bacteria and DPANN archaea in groundwater ecosystems.</title>
        <authorList>
            <person name="He C.Y."/>
            <person name="Keren R."/>
            <person name="Whittaker M."/>
            <person name="Farag I.F."/>
            <person name="Doudna J."/>
            <person name="Cate J.H.D."/>
            <person name="Banfield J.F."/>
        </authorList>
    </citation>
    <scope>NUCLEOTIDE SEQUENCE</scope>
    <source>
        <strain evidence="11">NC_groundwater_928_Pr1_S-0.2um_72_17</strain>
    </source>
</reference>
<dbReference type="GO" id="GO:0015679">
    <property type="term" value="P:plasma membrane copper ion transport"/>
    <property type="evidence" value="ECO:0007669"/>
    <property type="project" value="TreeGrafter"/>
</dbReference>
<feature type="domain" description="Heavy metal binding" evidence="7">
    <location>
        <begin position="73"/>
        <end position="98"/>
    </location>
</feature>
<dbReference type="InterPro" id="IPR051909">
    <property type="entry name" value="MFP_Cation_Efflux"/>
</dbReference>
<dbReference type="EMBL" id="JACQAY010000025">
    <property type="protein sequence ID" value="MBI3538771.1"/>
    <property type="molecule type" value="Genomic_DNA"/>
</dbReference>
<comment type="caution">
    <text evidence="11">The sequence shown here is derived from an EMBL/GenBank/DDBJ whole genome shotgun (WGS) entry which is preliminary data.</text>
</comment>
<feature type="compositionally biased region" description="Basic and acidic residues" evidence="5">
    <location>
        <begin position="1"/>
        <end position="11"/>
    </location>
</feature>
<evidence type="ECO:0000313" key="12">
    <source>
        <dbReference type="Proteomes" id="UP000807850"/>
    </source>
</evidence>
<feature type="compositionally biased region" description="Low complexity" evidence="5">
    <location>
        <begin position="450"/>
        <end position="468"/>
    </location>
</feature>
<evidence type="ECO:0000256" key="1">
    <source>
        <dbReference type="ARBA" id="ARBA00009477"/>
    </source>
</evidence>
<dbReference type="SUPFAM" id="SSF111369">
    <property type="entry name" value="HlyD-like secretion proteins"/>
    <property type="match status" value="1"/>
</dbReference>
<evidence type="ECO:0000259" key="10">
    <source>
        <dbReference type="Pfam" id="PF25975"/>
    </source>
</evidence>
<dbReference type="InterPro" id="IPR006143">
    <property type="entry name" value="RND_pump_MFP"/>
</dbReference>
<keyword evidence="6" id="KW-1133">Transmembrane helix</keyword>
<dbReference type="FunFam" id="2.40.420.20:FF:000003">
    <property type="entry name" value="Cation efflux system protein cusB"/>
    <property type="match status" value="1"/>
</dbReference>
<feature type="transmembrane region" description="Helical" evidence="6">
    <location>
        <begin position="34"/>
        <end position="57"/>
    </location>
</feature>
<dbReference type="GO" id="GO:0060003">
    <property type="term" value="P:copper ion export"/>
    <property type="evidence" value="ECO:0007669"/>
    <property type="project" value="TreeGrafter"/>
</dbReference>
<dbReference type="InterPro" id="IPR045800">
    <property type="entry name" value="HMBD"/>
</dbReference>
<keyword evidence="3" id="KW-0732">Signal</keyword>
<accession>A0A9D6L521</accession>
<proteinExistence type="inferred from homology"/>
<dbReference type="Gene3D" id="2.40.30.170">
    <property type="match status" value="1"/>
</dbReference>
<dbReference type="PANTHER" id="PTHR30097">
    <property type="entry name" value="CATION EFFLUX SYSTEM PROTEIN CUSB"/>
    <property type="match status" value="1"/>
</dbReference>
<dbReference type="GO" id="GO:0046914">
    <property type="term" value="F:transition metal ion binding"/>
    <property type="evidence" value="ECO:0007669"/>
    <property type="project" value="TreeGrafter"/>
</dbReference>
<dbReference type="Pfam" id="PF19335">
    <property type="entry name" value="HMBD"/>
    <property type="match status" value="1"/>
</dbReference>
<feature type="region of interest" description="Disordered" evidence="5">
    <location>
        <begin position="1"/>
        <end position="27"/>
    </location>
</feature>
<evidence type="ECO:0000259" key="7">
    <source>
        <dbReference type="Pfam" id="PF19335"/>
    </source>
</evidence>
<dbReference type="Pfam" id="PF25975">
    <property type="entry name" value="CzcB_C"/>
    <property type="match status" value="1"/>
</dbReference>
<comment type="similarity">
    <text evidence="1">Belongs to the membrane fusion protein (MFP) (TC 8.A.1) family.</text>
</comment>
<organism evidence="11 12">
    <name type="scientific">Eiseniibacteriota bacterium</name>
    <dbReference type="NCBI Taxonomy" id="2212470"/>
    <lineage>
        <taxon>Bacteria</taxon>
        <taxon>Candidatus Eiseniibacteriota</taxon>
    </lineage>
</organism>
<feature type="domain" description="CzcB-like C-terminal circularly permuted SH3-like" evidence="10">
    <location>
        <begin position="372"/>
        <end position="431"/>
    </location>
</feature>
<evidence type="ECO:0000256" key="6">
    <source>
        <dbReference type="SAM" id="Phobius"/>
    </source>
</evidence>
<dbReference type="FunFam" id="2.40.30.170:FF:000010">
    <property type="entry name" value="Efflux RND transporter periplasmic adaptor subunit"/>
    <property type="match status" value="1"/>
</dbReference>
<evidence type="ECO:0000256" key="5">
    <source>
        <dbReference type="SAM" id="MobiDB-lite"/>
    </source>
</evidence>
<name>A0A9D6L521_UNCEI</name>
<evidence type="ECO:0000256" key="2">
    <source>
        <dbReference type="ARBA" id="ARBA00022448"/>
    </source>
</evidence>
<evidence type="ECO:0000259" key="9">
    <source>
        <dbReference type="Pfam" id="PF25954"/>
    </source>
</evidence>
<evidence type="ECO:0000256" key="3">
    <source>
        <dbReference type="ARBA" id="ARBA00022729"/>
    </source>
</evidence>
<dbReference type="InterPro" id="IPR058649">
    <property type="entry name" value="CzcB_C"/>
</dbReference>
<feature type="region of interest" description="Disordered" evidence="5">
    <location>
        <begin position="448"/>
        <end position="468"/>
    </location>
</feature>
<keyword evidence="2" id="KW-0813">Transport</keyword>
<feature type="domain" description="CusB-like barrel-sandwich hybrid" evidence="8">
    <location>
        <begin position="163"/>
        <end position="285"/>
    </location>
</feature>
<keyword evidence="6" id="KW-0812">Transmembrane</keyword>
<evidence type="ECO:0000259" key="8">
    <source>
        <dbReference type="Pfam" id="PF25919"/>
    </source>
</evidence>
<dbReference type="Proteomes" id="UP000807850">
    <property type="component" value="Unassembled WGS sequence"/>
</dbReference>
<dbReference type="Pfam" id="PF25919">
    <property type="entry name" value="BSH_CusB"/>
    <property type="match status" value="1"/>
</dbReference>
<dbReference type="Gene3D" id="2.40.50.100">
    <property type="match status" value="1"/>
</dbReference>
<dbReference type="InterPro" id="IPR058792">
    <property type="entry name" value="Beta-barrel_RND_2"/>
</dbReference>
<keyword evidence="4" id="KW-0406">Ion transport</keyword>
<dbReference type="GO" id="GO:0016020">
    <property type="term" value="C:membrane"/>
    <property type="evidence" value="ECO:0007669"/>
    <property type="project" value="InterPro"/>
</dbReference>
<sequence>MARVRVNDESRIASPGASPADSHTPPPGARSMNILRWVLFAGLLLLAAVSVGGYLLARRGGPHGAGVAAHARYYCPMHPSYTSDRPGECPICGMTLEPIPAGGVPSADSAMTGDVPGLSTVQLTPERVQMIGVRTARVARRVLGGDLELAAEVAPDEGSLRRVTVRVSGQVQQLMVNHVGQRVAVGDPLLSIYSPEVLQTEQELLIERGAGDTVAVDEHGMGGPSVARERLRLLGVPVAEIRRLELERVASPVVTFNSRYAGVVLERFVTEGQQIGPDTPLFTIADLGRVWVLADVYEMDAARVRTGDRATFVPDAMGGAARSGAIEFVYPTVSGETRTLKVRLALDNPGGALKPGMYGRVRIAGRGGPALVVPGEAVIETGERRYVFLAHAGGRFEPRTVTTGARGDGMVQVLSGVAEGDTVAASAAFLIDSESRLKAAISGMGGGSAMPGMPGMAPSSAPAPRGGR</sequence>
<dbReference type="InterPro" id="IPR058790">
    <property type="entry name" value="BSH_CusB"/>
</dbReference>
<feature type="domain" description="CusB-like beta-barrel" evidence="9">
    <location>
        <begin position="289"/>
        <end position="365"/>
    </location>
</feature>
<dbReference type="Gene3D" id="2.40.420.20">
    <property type="match status" value="1"/>
</dbReference>
<dbReference type="PANTHER" id="PTHR30097:SF15">
    <property type="entry name" value="CATION EFFLUX SYSTEM PROTEIN CUSB"/>
    <property type="match status" value="1"/>
</dbReference>
<gene>
    <name evidence="11" type="ORF">HY076_00660</name>
</gene>
<dbReference type="Pfam" id="PF25954">
    <property type="entry name" value="Beta-barrel_RND_2"/>
    <property type="match status" value="1"/>
</dbReference>
<dbReference type="GO" id="GO:0022857">
    <property type="term" value="F:transmembrane transporter activity"/>
    <property type="evidence" value="ECO:0007669"/>
    <property type="project" value="InterPro"/>
</dbReference>
<dbReference type="AlphaFoldDB" id="A0A9D6L521"/>
<keyword evidence="6" id="KW-0472">Membrane</keyword>